<dbReference type="AlphaFoldDB" id="A0A8S4EHM5"/>
<feature type="compositionally biased region" description="Low complexity" evidence="1">
    <location>
        <begin position="1"/>
        <end position="12"/>
    </location>
</feature>
<feature type="compositionally biased region" description="Pro residues" evidence="1">
    <location>
        <begin position="27"/>
        <end position="36"/>
    </location>
</feature>
<dbReference type="Proteomes" id="UP000653454">
    <property type="component" value="Unassembled WGS sequence"/>
</dbReference>
<gene>
    <name evidence="2" type="ORF">PLXY2_LOCUS5758</name>
</gene>
<evidence type="ECO:0000313" key="2">
    <source>
        <dbReference type="EMBL" id="CAG9115474.1"/>
    </source>
</evidence>
<evidence type="ECO:0000313" key="3">
    <source>
        <dbReference type="Proteomes" id="UP000653454"/>
    </source>
</evidence>
<proteinExistence type="predicted"/>
<accession>A0A8S4EHM5</accession>
<organism evidence="2 3">
    <name type="scientific">Plutella xylostella</name>
    <name type="common">Diamondback moth</name>
    <name type="synonym">Plutella maculipennis</name>
    <dbReference type="NCBI Taxonomy" id="51655"/>
    <lineage>
        <taxon>Eukaryota</taxon>
        <taxon>Metazoa</taxon>
        <taxon>Ecdysozoa</taxon>
        <taxon>Arthropoda</taxon>
        <taxon>Hexapoda</taxon>
        <taxon>Insecta</taxon>
        <taxon>Pterygota</taxon>
        <taxon>Neoptera</taxon>
        <taxon>Endopterygota</taxon>
        <taxon>Lepidoptera</taxon>
        <taxon>Glossata</taxon>
        <taxon>Ditrysia</taxon>
        <taxon>Yponomeutoidea</taxon>
        <taxon>Plutellidae</taxon>
        <taxon>Plutella</taxon>
    </lineage>
</organism>
<feature type="region of interest" description="Disordered" evidence="1">
    <location>
        <begin position="1"/>
        <end position="55"/>
    </location>
</feature>
<feature type="region of interest" description="Disordered" evidence="1">
    <location>
        <begin position="218"/>
        <end position="242"/>
    </location>
</feature>
<feature type="compositionally biased region" description="Low complexity" evidence="1">
    <location>
        <begin position="37"/>
        <end position="49"/>
    </location>
</feature>
<protein>
    <submittedName>
        <fullName evidence="2">(diamondback moth) hypothetical protein</fullName>
    </submittedName>
</protein>
<dbReference type="EMBL" id="CAJHNJ030000017">
    <property type="protein sequence ID" value="CAG9115474.1"/>
    <property type="molecule type" value="Genomic_DNA"/>
</dbReference>
<name>A0A8S4EHM5_PLUXY</name>
<keyword evidence="3" id="KW-1185">Reference proteome</keyword>
<reference evidence="2" key="1">
    <citation type="submission" date="2020-11" db="EMBL/GenBank/DDBJ databases">
        <authorList>
            <person name="Whiteford S."/>
        </authorList>
    </citation>
    <scope>NUCLEOTIDE SEQUENCE</scope>
</reference>
<sequence>MGSSAAAAAAAEAEWRAGRRRRGAQVSPPPAPPRAPRAPAAAAQSTATRRPGDSCSAHSVTFSTLSRALCVVSRFFRFSFPHFCGAPHLKPPRVSTVGSTRQVSTLKVLSSRVRKFARDPLRVSEAADALGCVSYVPPCACCPPLFLQPALPPPLALPLPLPLPLALPIHSLDPQAKPQRLLLSNMEACAGRGRGGASSAMPAHLHWPGSAEECRPARCGGGEGGRGNARCARAEPPFSTSR</sequence>
<comment type="caution">
    <text evidence="2">The sequence shown here is derived from an EMBL/GenBank/DDBJ whole genome shotgun (WGS) entry which is preliminary data.</text>
</comment>
<evidence type="ECO:0000256" key="1">
    <source>
        <dbReference type="SAM" id="MobiDB-lite"/>
    </source>
</evidence>